<dbReference type="STRING" id="1486859.SAMN05444273_1143"/>
<dbReference type="AlphaFoldDB" id="A0A1M5ESX9"/>
<reference evidence="3" key="1">
    <citation type="submission" date="2016-11" db="EMBL/GenBank/DDBJ databases">
        <authorList>
            <person name="Varghese N."/>
            <person name="Submissions S."/>
        </authorList>
    </citation>
    <scope>NUCLEOTIDE SEQUENCE [LARGE SCALE GENOMIC DNA]</scope>
    <source>
        <strain evidence="3">DSM 100566</strain>
    </source>
</reference>
<evidence type="ECO:0000256" key="1">
    <source>
        <dbReference type="SAM" id="MobiDB-lite"/>
    </source>
</evidence>
<name>A0A1M5ESX9_9RHOB</name>
<evidence type="ECO:0000313" key="3">
    <source>
        <dbReference type="Proteomes" id="UP000184144"/>
    </source>
</evidence>
<feature type="compositionally biased region" description="Acidic residues" evidence="1">
    <location>
        <begin position="564"/>
        <end position="580"/>
    </location>
</feature>
<protein>
    <submittedName>
        <fullName evidence="2">Uncharacterized protein</fullName>
    </submittedName>
</protein>
<proteinExistence type="predicted"/>
<dbReference type="RefSeq" id="WP_139250723.1">
    <property type="nucleotide sequence ID" value="NZ_FQUV01000014.1"/>
</dbReference>
<dbReference type="Proteomes" id="UP000184144">
    <property type="component" value="Unassembled WGS sequence"/>
</dbReference>
<dbReference type="EMBL" id="FQUV01000014">
    <property type="protein sequence ID" value="SHF82240.1"/>
    <property type="molecule type" value="Genomic_DNA"/>
</dbReference>
<accession>A0A1M5ESX9</accession>
<feature type="region of interest" description="Disordered" evidence="1">
    <location>
        <begin position="550"/>
        <end position="596"/>
    </location>
</feature>
<evidence type="ECO:0000313" key="2">
    <source>
        <dbReference type="EMBL" id="SHF82240.1"/>
    </source>
</evidence>
<gene>
    <name evidence="2" type="ORF">SAMN05444273_1143</name>
</gene>
<sequence length="953" mass="103078">MRTFLGSVFLGLLLTIAPSLVSAADRFLYSYNASRAANMIYSGPYQFNGEADDTVRTERLSTGRYRVFLAQTELAEFGGNVQISSYGEDISLCSVVGWNQDGVNVACFDLDGRAKDSQFSTLVTTPGNTPGISSYVYASRQTSGSYRPISQYSHLPGGGEYSISRISEGEYAVSSSSNMQFNKGIVLVTPYGTDATLCAASLTSEENRVIVSCVDHRGSRKDSRFSLLHVGLSTDSFVTSTNAADTVSIYQTNHIAIASVPANIPNLTFAENSFAPTGGHIEIGRPSNGVYEVYVGALTDIPGAGVQVHSRVQSAHCWARNWFRGLVTVECIDLLGNAVLAPFDVFVVRGFITNPALVDSNDNSSDTIVISAWDYYCRMAVYRNILDRSINYEMLSQQAGPDAASARARFWLKSQYQVCERARPDSQFFIDARDMLKTVTDGLERQLAIDDLPFTISYLRNLKAFNIANFREHCGEWEEIAKNQIIVGSHDQFLSAMGAMVTAPCIDDTRTPSGGGAPVTQPGTYSIPALLGNGLSRSIRQCIQPMLPSDACTSPLTQGPVDGPEPDPEDDSDQSVDDESQWTNDGDAGNGEDMWSRTIRDENGNAYYEFELRSRTGPSVTRTSVEIICCSPPDRREIPYEPDWIDNIGHPLIDTVAVGLEAQNTYHSVETDLAAGRGRYSRGAGFGPPGSVSASIINELLEFAELPLSALRTLVANRLRSSSEDLTFSDGLFLYLGAVMVNADHSDGDVAGRRAMWDSVFGSGSNYCPSFLGNETSVAFVDQADGSQVDVLDAVNGCFCQALSETTSSSGLSRRNAFCRSDRLDAVLDCFQNPFDENDKPKAVCVDMLLSSNPGSMGEAIGRKYCERVQCPGQVSSTADWSSGALACQCLFDDRGGSPTGLSPASLRQCQQITCPEGVPKVTNGLGCSCAPRPILEVPTIRPPLDLPDLPLE</sequence>
<organism evidence="2 3">
    <name type="scientific">Litoreibacter ascidiaceicola</name>
    <dbReference type="NCBI Taxonomy" id="1486859"/>
    <lineage>
        <taxon>Bacteria</taxon>
        <taxon>Pseudomonadati</taxon>
        <taxon>Pseudomonadota</taxon>
        <taxon>Alphaproteobacteria</taxon>
        <taxon>Rhodobacterales</taxon>
        <taxon>Roseobacteraceae</taxon>
        <taxon>Litoreibacter</taxon>
    </lineage>
</organism>
<keyword evidence="3" id="KW-1185">Reference proteome</keyword>